<gene>
    <name evidence="1" type="ORF">PNV70_09120</name>
</gene>
<reference evidence="1" key="1">
    <citation type="submission" date="2023-01" db="EMBL/GenBank/DDBJ databases">
        <title>Human gut microbiome strain richness.</title>
        <authorList>
            <person name="Chen-Liaw A."/>
        </authorList>
    </citation>
    <scope>NUCLEOTIDE SEQUENCE</scope>
    <source>
        <strain evidence="1">D59st1_B8_D59t2_181005</strain>
    </source>
</reference>
<dbReference type="AlphaFoldDB" id="A0AAW6DZX7"/>
<dbReference type="EMBL" id="JAQMLS010000006">
    <property type="protein sequence ID" value="MDB8742226.1"/>
    <property type="molecule type" value="Genomic_DNA"/>
</dbReference>
<dbReference type="RefSeq" id="WP_195551672.1">
    <property type="nucleotide sequence ID" value="NZ_JADMNX010000006.1"/>
</dbReference>
<evidence type="ECO:0000313" key="1">
    <source>
        <dbReference type="EMBL" id="MDB8742226.1"/>
    </source>
</evidence>
<organism evidence="1 2">
    <name type="scientific">Ruminococcus bicirculans</name>
    <name type="common">ex Wegman et al. 2014</name>
    <dbReference type="NCBI Taxonomy" id="1160721"/>
    <lineage>
        <taxon>Bacteria</taxon>
        <taxon>Bacillati</taxon>
        <taxon>Bacillota</taxon>
        <taxon>Clostridia</taxon>
        <taxon>Eubacteriales</taxon>
        <taxon>Oscillospiraceae</taxon>
        <taxon>Ruminococcus</taxon>
    </lineage>
</organism>
<proteinExistence type="predicted"/>
<dbReference type="Proteomes" id="UP001211421">
    <property type="component" value="Unassembled WGS sequence"/>
</dbReference>
<protein>
    <submittedName>
        <fullName evidence="1">Uncharacterized protein</fullName>
    </submittedName>
</protein>
<accession>A0AAW6DZX7</accession>
<comment type="caution">
    <text evidence="1">The sequence shown here is derived from an EMBL/GenBank/DDBJ whole genome shotgun (WGS) entry which is preliminary data.</text>
</comment>
<evidence type="ECO:0000313" key="2">
    <source>
        <dbReference type="Proteomes" id="UP001211421"/>
    </source>
</evidence>
<sequence length="224" mass="25906">MNDIISTFNDLYYKIQISHNICLADVRNICLKSYNNSVVCDVDGGAPEIYYEILERDCGHFAVLKIERNSHEIIYESVNADFAAIALFLFLSRHQIKKTDNDIEIEEFIKKEIAHGNIDLARQVIAENFGEKTISFEKNVFDKISVITLSTNKIDIFYHGNTILFCSEFNKPDLERGYLIAFNKCCMINIYHKIMVNITNIIPDVNKNENRKLKYLFLVGAMEK</sequence>
<name>A0AAW6DZX7_9FIRM</name>